<accession>A0ABR9BN97</accession>
<dbReference type="Pfam" id="PF11695">
    <property type="entry name" value="DUF3291"/>
    <property type="match status" value="1"/>
</dbReference>
<evidence type="ECO:0000259" key="2">
    <source>
        <dbReference type="Pfam" id="PF11695"/>
    </source>
</evidence>
<dbReference type="Pfam" id="PF08472">
    <property type="entry name" value="S6PP_C"/>
    <property type="match status" value="1"/>
</dbReference>
<sequence length="309" mass="35707">MNKNKYHLAQFSISLARYSFSDEKMQGFVSRLTEINELADKSQGFIWRLKSDDGNSTSFRGYSDPNIYLNLSVWDSIENLREFVFKSNHVELFRKGKTWFHNLNGPITALWWIKEGEIPTIEDGISRLESIKNLGPTSWAFNFKTNYSPEAIESNNILTKCKKEVDDLHDFLQQWFQGEISNTSENRELLSSRFDQFGELLSPDGLIEPFHCLENRFNSAHGKFLNAKIWITGFTPVLLNNKDILVKYTEWRQIDGETNVRFTTALLSEKNKAPNGIVWKHIHETWSDVNNLKSPAPYATPESPSLEEA</sequence>
<name>A0ABR9BN97_9GAMM</name>
<dbReference type="Gene3D" id="3.10.450.50">
    <property type="match status" value="1"/>
</dbReference>
<comment type="caution">
    <text evidence="3">The sequence shown here is derived from an EMBL/GenBank/DDBJ whole genome shotgun (WGS) entry which is preliminary data.</text>
</comment>
<dbReference type="InterPro" id="IPR011008">
    <property type="entry name" value="Dimeric_a/b-barrel"/>
</dbReference>
<feature type="domain" description="Sucrose-phosphatase C-terminal" evidence="1">
    <location>
        <begin position="170"/>
        <end position="287"/>
    </location>
</feature>
<dbReference type="InterPro" id="IPR032710">
    <property type="entry name" value="NTF2-like_dom_sf"/>
</dbReference>
<protein>
    <submittedName>
        <fullName evidence="3">DUF3291 domain-containing protein</fullName>
    </submittedName>
</protein>
<proteinExistence type="predicted"/>
<dbReference type="SUPFAM" id="SSF54909">
    <property type="entry name" value="Dimeric alpha+beta barrel"/>
    <property type="match status" value="1"/>
</dbReference>
<dbReference type="SUPFAM" id="SSF54427">
    <property type="entry name" value="NTF2-like"/>
    <property type="match status" value="1"/>
</dbReference>
<feature type="domain" description="DUF3291" evidence="2">
    <location>
        <begin position="8"/>
        <end position="145"/>
    </location>
</feature>
<organism evidence="3 4">
    <name type="scientific">Photobacterium arenosum</name>
    <dbReference type="NCBI Taxonomy" id="2774143"/>
    <lineage>
        <taxon>Bacteria</taxon>
        <taxon>Pseudomonadati</taxon>
        <taxon>Pseudomonadota</taxon>
        <taxon>Gammaproteobacteria</taxon>
        <taxon>Vibrionales</taxon>
        <taxon>Vibrionaceae</taxon>
        <taxon>Photobacterium</taxon>
    </lineage>
</organism>
<dbReference type="EMBL" id="JACYTP010000010">
    <property type="protein sequence ID" value="MBD8514048.1"/>
    <property type="molecule type" value="Genomic_DNA"/>
</dbReference>
<gene>
    <name evidence="3" type="ORF">IFO68_15300</name>
</gene>
<evidence type="ECO:0000313" key="4">
    <source>
        <dbReference type="Proteomes" id="UP000649768"/>
    </source>
</evidence>
<dbReference type="RefSeq" id="WP_192016711.1">
    <property type="nucleotide sequence ID" value="NZ_JACYTP010000010.1"/>
</dbReference>
<dbReference type="InterPro" id="IPR013679">
    <property type="entry name" value="SPP_C"/>
</dbReference>
<dbReference type="Proteomes" id="UP000649768">
    <property type="component" value="Unassembled WGS sequence"/>
</dbReference>
<evidence type="ECO:0000259" key="1">
    <source>
        <dbReference type="Pfam" id="PF08472"/>
    </source>
</evidence>
<keyword evidence="4" id="KW-1185">Reference proteome</keyword>
<evidence type="ECO:0000313" key="3">
    <source>
        <dbReference type="EMBL" id="MBD8514048.1"/>
    </source>
</evidence>
<reference evidence="3 4" key="1">
    <citation type="submission" date="2020-09" db="EMBL/GenBank/DDBJ databases">
        <title>Photobacterium sp. CAU 1568 isolated from sand of Sido Beach.</title>
        <authorList>
            <person name="Kim W."/>
        </authorList>
    </citation>
    <scope>NUCLEOTIDE SEQUENCE [LARGE SCALE GENOMIC DNA]</scope>
    <source>
        <strain evidence="3 4">CAU 1568</strain>
    </source>
</reference>
<dbReference type="InterPro" id="IPR021708">
    <property type="entry name" value="DUF3291"/>
</dbReference>